<dbReference type="Proteomes" id="UP001172155">
    <property type="component" value="Unassembled WGS sequence"/>
</dbReference>
<dbReference type="InterPro" id="IPR043519">
    <property type="entry name" value="NT_sf"/>
</dbReference>
<organism evidence="1 2">
    <name type="scientific">Schizothecium vesticola</name>
    <dbReference type="NCBI Taxonomy" id="314040"/>
    <lineage>
        <taxon>Eukaryota</taxon>
        <taxon>Fungi</taxon>
        <taxon>Dikarya</taxon>
        <taxon>Ascomycota</taxon>
        <taxon>Pezizomycotina</taxon>
        <taxon>Sordariomycetes</taxon>
        <taxon>Sordariomycetidae</taxon>
        <taxon>Sordariales</taxon>
        <taxon>Schizotheciaceae</taxon>
        <taxon>Schizothecium</taxon>
    </lineage>
</organism>
<reference evidence="1" key="1">
    <citation type="submission" date="2023-06" db="EMBL/GenBank/DDBJ databases">
        <title>Genome-scale phylogeny and comparative genomics of the fungal order Sordariales.</title>
        <authorList>
            <consortium name="Lawrence Berkeley National Laboratory"/>
            <person name="Hensen N."/>
            <person name="Bonometti L."/>
            <person name="Westerberg I."/>
            <person name="Brannstrom I.O."/>
            <person name="Guillou S."/>
            <person name="Cros-Aarteil S."/>
            <person name="Calhoun S."/>
            <person name="Haridas S."/>
            <person name="Kuo A."/>
            <person name="Mondo S."/>
            <person name="Pangilinan J."/>
            <person name="Riley R."/>
            <person name="LaButti K."/>
            <person name="Andreopoulos B."/>
            <person name="Lipzen A."/>
            <person name="Chen C."/>
            <person name="Yanf M."/>
            <person name="Daum C."/>
            <person name="Ng V."/>
            <person name="Clum A."/>
            <person name="Steindorff A."/>
            <person name="Ohm R."/>
            <person name="Martin F."/>
            <person name="Silar P."/>
            <person name="Natvig D."/>
            <person name="Lalanne C."/>
            <person name="Gautier V."/>
            <person name="Ament-velasquez S.L."/>
            <person name="Kruys A."/>
            <person name="Hutchinson M.I."/>
            <person name="Powell A.J."/>
            <person name="Barry K."/>
            <person name="Miller A.N."/>
            <person name="Grigoriev I.V."/>
            <person name="Debuchy R."/>
            <person name="Gladieux P."/>
            <person name="Thoren M.H."/>
            <person name="Johannesson H."/>
        </authorList>
    </citation>
    <scope>NUCLEOTIDE SEQUENCE</scope>
    <source>
        <strain evidence="1">SMH3187-1</strain>
    </source>
</reference>
<dbReference type="Gene3D" id="3.30.460.40">
    <property type="match status" value="1"/>
</dbReference>
<sequence>MDADATHTAHKTAAEAFTAVLTAAKVPHAFIGGFAVNMLGHHRYTGDVDIEVDAADIISLRASLVAADPRFVLVQNKLGAVPVETLPIGEIGLPRVLHIMELKDSPIPILRSSILVLTKIKRCVQFIDSTHPKSLTKLGQDLADIGFLLRWLHQNNQKVDFVDYSYASMDRLYEATKKLAGY</sequence>
<evidence type="ECO:0000313" key="1">
    <source>
        <dbReference type="EMBL" id="KAK0738096.1"/>
    </source>
</evidence>
<evidence type="ECO:0000313" key="2">
    <source>
        <dbReference type="Proteomes" id="UP001172155"/>
    </source>
</evidence>
<name>A0AA40EHF0_9PEZI</name>
<evidence type="ECO:0008006" key="3">
    <source>
        <dbReference type="Google" id="ProtNLM"/>
    </source>
</evidence>
<dbReference type="EMBL" id="JAUKUD010000007">
    <property type="protein sequence ID" value="KAK0738096.1"/>
    <property type="molecule type" value="Genomic_DNA"/>
</dbReference>
<comment type="caution">
    <text evidence="1">The sequence shown here is derived from an EMBL/GenBank/DDBJ whole genome shotgun (WGS) entry which is preliminary data.</text>
</comment>
<gene>
    <name evidence="1" type="ORF">B0T18DRAFT_394448</name>
</gene>
<dbReference type="AlphaFoldDB" id="A0AA40EHF0"/>
<proteinExistence type="predicted"/>
<accession>A0AA40EHF0</accession>
<dbReference type="SUPFAM" id="SSF81301">
    <property type="entry name" value="Nucleotidyltransferase"/>
    <property type="match status" value="1"/>
</dbReference>
<protein>
    <recommendedName>
        <fullName evidence="3">Nucleotidyltransferase</fullName>
    </recommendedName>
</protein>
<keyword evidence="2" id="KW-1185">Reference proteome</keyword>